<keyword evidence="2" id="KW-1185">Reference proteome</keyword>
<organism evidence="1 2">
    <name type="scientific">Phytomonospora endophytica</name>
    <dbReference type="NCBI Taxonomy" id="714109"/>
    <lineage>
        <taxon>Bacteria</taxon>
        <taxon>Bacillati</taxon>
        <taxon>Actinomycetota</taxon>
        <taxon>Actinomycetes</taxon>
        <taxon>Micromonosporales</taxon>
        <taxon>Micromonosporaceae</taxon>
        <taxon>Phytomonospora</taxon>
    </lineage>
</organism>
<dbReference type="SMART" id="SM01236">
    <property type="entry name" value="Haem_oxygenase_2"/>
    <property type="match status" value="1"/>
</dbReference>
<proteinExistence type="predicted"/>
<dbReference type="EMBL" id="JACHGT010000015">
    <property type="protein sequence ID" value="MBB6038248.1"/>
    <property type="molecule type" value="Genomic_DNA"/>
</dbReference>
<dbReference type="RefSeq" id="WP_203686308.1">
    <property type="nucleotide sequence ID" value="NZ_BONT01000047.1"/>
</dbReference>
<sequence>MIDQARLYRLNRSVPTAAVAAEIEAAEAGWIVPLAEGLERGAPRFGSRTALLSALDQRLAGEERDLPESHDYIALHAGLDEFKAIVGQFAVDGLIESHALLPIVPRLPHRSGMAVFRVLIDEFGSGNVARAHSQLYRDLLTELGMPVELEGYIDEAEPEVLAYVNLFHWLASRAPSPEFFLGGYAYFEASVLYAFRCHAAAVERLGVANSAYFSEHLYIDTFHSRQMRDALRELDTVHSLDLAKVWAGIVLTGEIVDAATEAAVARARKVGAGR</sequence>
<name>A0A841FWY8_9ACTN</name>
<dbReference type="Proteomes" id="UP000548476">
    <property type="component" value="Unassembled WGS sequence"/>
</dbReference>
<gene>
    <name evidence="1" type="ORF">HNR73_006128</name>
</gene>
<comment type="caution">
    <text evidence="1">The sequence shown here is derived from an EMBL/GenBank/DDBJ whole genome shotgun (WGS) entry which is preliminary data.</text>
</comment>
<evidence type="ECO:0000313" key="1">
    <source>
        <dbReference type="EMBL" id="MBB6038248.1"/>
    </source>
</evidence>
<protein>
    <recommendedName>
        <fullName evidence="3">Iron-containing redox enzyme family protein</fullName>
    </recommendedName>
</protein>
<reference evidence="1 2" key="1">
    <citation type="submission" date="2020-08" db="EMBL/GenBank/DDBJ databases">
        <title>Genomic Encyclopedia of Type Strains, Phase IV (KMG-IV): sequencing the most valuable type-strain genomes for metagenomic binning, comparative biology and taxonomic classification.</title>
        <authorList>
            <person name="Goeker M."/>
        </authorList>
    </citation>
    <scope>NUCLEOTIDE SEQUENCE [LARGE SCALE GENOMIC DNA]</scope>
    <source>
        <strain evidence="1 2">YIM 65646</strain>
    </source>
</reference>
<dbReference type="SUPFAM" id="SSF48613">
    <property type="entry name" value="Heme oxygenase-like"/>
    <property type="match status" value="1"/>
</dbReference>
<dbReference type="AlphaFoldDB" id="A0A841FWY8"/>
<evidence type="ECO:0000313" key="2">
    <source>
        <dbReference type="Proteomes" id="UP000548476"/>
    </source>
</evidence>
<accession>A0A841FWY8</accession>
<dbReference type="Pfam" id="PF14518">
    <property type="entry name" value="Haem_oxygenas_2"/>
    <property type="match status" value="1"/>
</dbReference>
<dbReference type="InterPro" id="IPR016084">
    <property type="entry name" value="Haem_Oase-like_multi-hlx"/>
</dbReference>
<dbReference type="Gene3D" id="1.20.910.10">
    <property type="entry name" value="Heme oxygenase-like"/>
    <property type="match status" value="1"/>
</dbReference>
<evidence type="ECO:0008006" key="3">
    <source>
        <dbReference type="Google" id="ProtNLM"/>
    </source>
</evidence>